<dbReference type="Proteomes" id="UP001597347">
    <property type="component" value="Unassembled WGS sequence"/>
</dbReference>
<keyword evidence="1" id="KW-0812">Transmembrane</keyword>
<dbReference type="InterPro" id="IPR006311">
    <property type="entry name" value="TAT_signal"/>
</dbReference>
<organism evidence="2 3">
    <name type="scientific">Amnibacterium endophyticum</name>
    <dbReference type="NCBI Taxonomy" id="2109337"/>
    <lineage>
        <taxon>Bacteria</taxon>
        <taxon>Bacillati</taxon>
        <taxon>Actinomycetota</taxon>
        <taxon>Actinomycetes</taxon>
        <taxon>Micrococcales</taxon>
        <taxon>Microbacteriaceae</taxon>
        <taxon>Amnibacterium</taxon>
    </lineage>
</organism>
<keyword evidence="1" id="KW-0472">Membrane</keyword>
<keyword evidence="1" id="KW-1133">Transmembrane helix</keyword>
<proteinExistence type="predicted"/>
<evidence type="ECO:0000256" key="1">
    <source>
        <dbReference type="SAM" id="Phobius"/>
    </source>
</evidence>
<gene>
    <name evidence="2" type="ORF">ACFSBI_13300</name>
</gene>
<feature type="transmembrane region" description="Helical" evidence="1">
    <location>
        <begin position="114"/>
        <end position="133"/>
    </location>
</feature>
<comment type="caution">
    <text evidence="2">The sequence shown here is derived from an EMBL/GenBank/DDBJ whole genome shotgun (WGS) entry which is preliminary data.</text>
</comment>
<feature type="transmembrane region" description="Helical" evidence="1">
    <location>
        <begin position="75"/>
        <end position="94"/>
    </location>
</feature>
<reference evidence="3" key="1">
    <citation type="journal article" date="2019" name="Int. J. Syst. Evol. Microbiol.">
        <title>The Global Catalogue of Microorganisms (GCM) 10K type strain sequencing project: providing services to taxonomists for standard genome sequencing and annotation.</title>
        <authorList>
            <consortium name="The Broad Institute Genomics Platform"/>
            <consortium name="The Broad Institute Genome Sequencing Center for Infectious Disease"/>
            <person name="Wu L."/>
            <person name="Ma J."/>
        </authorList>
    </citation>
    <scope>NUCLEOTIDE SEQUENCE [LARGE SCALE GENOMIC DNA]</scope>
    <source>
        <strain evidence="3">CGMCC 1.12471</strain>
    </source>
</reference>
<keyword evidence="3" id="KW-1185">Reference proteome</keyword>
<dbReference type="EMBL" id="JBHUEA010000022">
    <property type="protein sequence ID" value="MFD1722527.1"/>
    <property type="molecule type" value="Genomic_DNA"/>
</dbReference>
<dbReference type="PROSITE" id="PS51318">
    <property type="entry name" value="TAT"/>
    <property type="match status" value="1"/>
</dbReference>
<evidence type="ECO:0000313" key="3">
    <source>
        <dbReference type="Proteomes" id="UP001597347"/>
    </source>
</evidence>
<evidence type="ECO:0000313" key="2">
    <source>
        <dbReference type="EMBL" id="MFD1722527.1"/>
    </source>
</evidence>
<protein>
    <submittedName>
        <fullName evidence="2">Uncharacterized protein</fullName>
    </submittedName>
</protein>
<dbReference type="RefSeq" id="WP_377935705.1">
    <property type="nucleotide sequence ID" value="NZ_JBHUEA010000022.1"/>
</dbReference>
<accession>A0ABW4LHG4</accession>
<feature type="transmembrane region" description="Helical" evidence="1">
    <location>
        <begin position="44"/>
        <end position="63"/>
    </location>
</feature>
<name>A0ABW4LHG4_9MICO</name>
<sequence>MTTERRALLLAWSVPAAILLAAALWLLPLADASAAARALVDDEIGNWVVLAIWLPLAVALAVVSQAVRRSGRPLGPVWPVLQGILLVAGLLWSLPPLLVDAGPVEAVASAAVHFVLPVVVLPLSAVTGLVVFLRA</sequence>